<keyword evidence="1" id="KW-0732">Signal</keyword>
<gene>
    <name evidence="3" type="ORF">K9B37_20515</name>
</gene>
<feature type="domain" description="Lysozyme inhibitor LprI-like N-terminal" evidence="2">
    <location>
        <begin position="30"/>
        <end position="130"/>
    </location>
</feature>
<organism evidence="3 4">
    <name type="scientific">Microvirga puerhi</name>
    <dbReference type="NCBI Taxonomy" id="2876078"/>
    <lineage>
        <taxon>Bacteria</taxon>
        <taxon>Pseudomonadati</taxon>
        <taxon>Pseudomonadota</taxon>
        <taxon>Alphaproteobacteria</taxon>
        <taxon>Hyphomicrobiales</taxon>
        <taxon>Methylobacteriaceae</taxon>
        <taxon>Microvirga</taxon>
    </lineage>
</organism>
<dbReference type="Pfam" id="PF07007">
    <property type="entry name" value="LprI"/>
    <property type="match status" value="1"/>
</dbReference>
<evidence type="ECO:0000256" key="1">
    <source>
        <dbReference type="SAM" id="SignalP"/>
    </source>
</evidence>
<dbReference type="Gene3D" id="1.20.1270.180">
    <property type="match status" value="1"/>
</dbReference>
<sequence>MRFSAVVACLGILAAPSGAFAQTRPADPCSTETSTYAQSECLDKALKAADSELNAVYKKAQASIDKSDMMNAEQRRSWKQALQKAQRAWVGFRDADCGEPVGYEWFQGTGMGPATLACNLEKTKIRTQELTDRYINR</sequence>
<name>A0ABS7VSV9_9HYPH</name>
<evidence type="ECO:0000313" key="3">
    <source>
        <dbReference type="EMBL" id="MBZ6078648.1"/>
    </source>
</evidence>
<protein>
    <submittedName>
        <fullName evidence="3">DUF1311 domain-containing protein</fullName>
    </submittedName>
</protein>
<reference evidence="3 4" key="1">
    <citation type="submission" date="2021-09" db="EMBL/GenBank/DDBJ databases">
        <title>The complete genome sequence of a new microorganism.</title>
        <authorList>
            <person name="Zi Z."/>
        </authorList>
    </citation>
    <scope>NUCLEOTIDE SEQUENCE [LARGE SCALE GENOMIC DNA]</scope>
    <source>
        <strain evidence="3 4">WGZ8</strain>
    </source>
</reference>
<feature type="chain" id="PRO_5046977586" evidence="1">
    <location>
        <begin position="22"/>
        <end position="137"/>
    </location>
</feature>
<dbReference type="InterPro" id="IPR009739">
    <property type="entry name" value="LprI-like_N"/>
</dbReference>
<evidence type="ECO:0000313" key="4">
    <source>
        <dbReference type="Proteomes" id="UP000704176"/>
    </source>
</evidence>
<dbReference type="EMBL" id="JAIRBM010000020">
    <property type="protein sequence ID" value="MBZ6078648.1"/>
    <property type="molecule type" value="Genomic_DNA"/>
</dbReference>
<dbReference type="Proteomes" id="UP000704176">
    <property type="component" value="Unassembled WGS sequence"/>
</dbReference>
<evidence type="ECO:0000259" key="2">
    <source>
        <dbReference type="Pfam" id="PF07007"/>
    </source>
</evidence>
<proteinExistence type="predicted"/>
<accession>A0ABS7VSV9</accession>
<feature type="signal peptide" evidence="1">
    <location>
        <begin position="1"/>
        <end position="21"/>
    </location>
</feature>
<comment type="caution">
    <text evidence="3">The sequence shown here is derived from an EMBL/GenBank/DDBJ whole genome shotgun (WGS) entry which is preliminary data.</text>
</comment>
<dbReference type="RefSeq" id="WP_224315397.1">
    <property type="nucleotide sequence ID" value="NZ_JAIRBM010000020.1"/>
</dbReference>
<keyword evidence="4" id="KW-1185">Reference proteome</keyword>